<sequence>MKDYRVFLIDLDGTVYRGEDTVESGV</sequence>
<comment type="caution">
    <text evidence="1">The sequence shown here is derived from an EMBL/GenBank/DDBJ whole genome shotgun (WGS) entry which is preliminary data.</text>
</comment>
<reference evidence="1" key="1">
    <citation type="submission" date="2013-09" db="EMBL/GenBank/DDBJ databases">
        <title>Draft Genome Sequence of five Lactobacillus helveticus strains CIRM-BIA 101T, 103, 104, 951 and 953 isolated from milk product.</title>
        <authorList>
            <person name="Valence F."/>
            <person name="Chuat V."/>
            <person name="Ma L."/>
            <person name="Creno S."/>
            <person name="Falentin H."/>
            <person name="Lortal S."/>
            <person name="Bizet C."/>
            <person name="Clermont D."/>
            <person name="Loux V."/>
            <person name="Bouchier C."/>
            <person name="Cousin S."/>
        </authorList>
    </citation>
    <scope>NUCLEOTIDE SEQUENCE [LARGE SCALE GENOMIC DNA]</scope>
    <source>
        <strain evidence="1">CIRM-BIA 104</strain>
    </source>
</reference>
<dbReference type="Proteomes" id="UP000017247">
    <property type="component" value="Unassembled WGS sequence"/>
</dbReference>
<evidence type="ECO:0000313" key="2">
    <source>
        <dbReference type="Proteomes" id="UP000017247"/>
    </source>
</evidence>
<evidence type="ECO:0000313" key="1">
    <source>
        <dbReference type="EMBL" id="CDI59514.1"/>
    </source>
</evidence>
<dbReference type="EMBL" id="CBUL010000007">
    <property type="protein sequence ID" value="CDI59514.1"/>
    <property type="molecule type" value="Genomic_DNA"/>
</dbReference>
<organism evidence="1 2">
    <name type="scientific">Lactobacillus helveticus CIRM-BIA 104</name>
    <dbReference type="NCBI Taxonomy" id="1226333"/>
    <lineage>
        <taxon>Bacteria</taxon>
        <taxon>Bacillati</taxon>
        <taxon>Bacillota</taxon>
        <taxon>Bacilli</taxon>
        <taxon>Lactobacillales</taxon>
        <taxon>Lactobacillaceae</taxon>
        <taxon>Lactobacillus</taxon>
    </lineage>
</organism>
<dbReference type="HOGENOM" id="CLU_3416830_0_0_9"/>
<proteinExistence type="predicted"/>
<dbReference type="AlphaFoldDB" id="U6F891"/>
<gene>
    <name evidence="1" type="ORF">LHCIRMBIA104_00012</name>
</gene>
<name>U6F891_LACHE</name>
<accession>U6F891</accession>
<protein>
    <submittedName>
        <fullName evidence="1">Uncharacterized protein</fullName>
    </submittedName>
</protein>